<evidence type="ECO:0000313" key="2">
    <source>
        <dbReference type="Proteomes" id="UP001499938"/>
    </source>
</evidence>
<comment type="caution">
    <text evidence="1">The sequence shown here is derived from an EMBL/GenBank/DDBJ whole genome shotgun (WGS) entry which is preliminary data.</text>
</comment>
<dbReference type="InterPro" id="IPR000415">
    <property type="entry name" value="Nitroreductase-like"/>
</dbReference>
<dbReference type="EMBL" id="BAAAPO010000042">
    <property type="protein sequence ID" value="GAA1801056.1"/>
    <property type="molecule type" value="Genomic_DNA"/>
</dbReference>
<reference evidence="2" key="1">
    <citation type="journal article" date="2019" name="Int. J. Syst. Evol. Microbiol.">
        <title>The Global Catalogue of Microorganisms (GCM) 10K type strain sequencing project: providing services to taxonomists for standard genome sequencing and annotation.</title>
        <authorList>
            <consortium name="The Broad Institute Genomics Platform"/>
            <consortium name="The Broad Institute Genome Sequencing Center for Infectious Disease"/>
            <person name="Wu L."/>
            <person name="Ma J."/>
        </authorList>
    </citation>
    <scope>NUCLEOTIDE SEQUENCE [LARGE SCALE GENOMIC DNA]</scope>
    <source>
        <strain evidence="2">JCM 15592</strain>
    </source>
</reference>
<keyword evidence="2" id="KW-1185">Reference proteome</keyword>
<sequence>MSWVNDVLAAREVWERAPSAHNTQPARLTAEGDRLILGWDPECELTVADPSRRDLWLSLGAFAESVFIAASETRHALEMSWSIDARRHVAGVLTRVGTSGGDGEFGAADLLARRTARGPYAAPPPNANELAALLDSPLSEDVHLSLLPPALLEVLLPEADRWSFSTPAQVEELRRWLRLDRKHPAYTEDGLTFEALAMSDIQARALRIALSPNGWRALSRLGGPSLLAAAGRLDGIGSVVALHTSAAAATEPAAVAEAGRAVLRTWLAAGRVGLSVHPLSQLIDCPTTAEKVYAALPGSDRRALSVFRIGRPIHPPVRSARRAARER</sequence>
<name>A0ABP4Y8C6_9MICO</name>
<accession>A0ABP4Y8C6</accession>
<dbReference type="Proteomes" id="UP001499938">
    <property type="component" value="Unassembled WGS sequence"/>
</dbReference>
<dbReference type="Gene3D" id="3.40.109.10">
    <property type="entry name" value="NADH Oxidase"/>
    <property type="match status" value="1"/>
</dbReference>
<organism evidence="1 2">
    <name type="scientific">Nostocoides veronense</name>
    <dbReference type="NCBI Taxonomy" id="330836"/>
    <lineage>
        <taxon>Bacteria</taxon>
        <taxon>Bacillati</taxon>
        <taxon>Actinomycetota</taxon>
        <taxon>Actinomycetes</taxon>
        <taxon>Micrococcales</taxon>
        <taxon>Intrasporangiaceae</taxon>
        <taxon>Nostocoides</taxon>
    </lineage>
</organism>
<evidence type="ECO:0000313" key="1">
    <source>
        <dbReference type="EMBL" id="GAA1801056.1"/>
    </source>
</evidence>
<dbReference type="RefSeq" id="WP_344086121.1">
    <property type="nucleotide sequence ID" value="NZ_BAAAPO010000042.1"/>
</dbReference>
<gene>
    <name evidence="1" type="ORF">GCM10009811_25970</name>
</gene>
<proteinExistence type="predicted"/>
<protein>
    <submittedName>
        <fullName evidence="1">Nitroreductase family protein</fullName>
    </submittedName>
</protein>